<evidence type="ECO:0000256" key="1">
    <source>
        <dbReference type="ARBA" id="ARBA00006739"/>
    </source>
</evidence>
<evidence type="ECO:0000256" key="2">
    <source>
        <dbReference type="ARBA" id="ARBA00022676"/>
    </source>
</evidence>
<gene>
    <name evidence="6" type="ORF">ACFS29_13225</name>
</gene>
<keyword evidence="3 6" id="KW-0808">Transferase</keyword>
<feature type="transmembrane region" description="Helical" evidence="4">
    <location>
        <begin position="309"/>
        <end position="329"/>
    </location>
</feature>
<proteinExistence type="inferred from homology"/>
<keyword evidence="4" id="KW-1133">Transmembrane helix</keyword>
<evidence type="ECO:0000313" key="6">
    <source>
        <dbReference type="EMBL" id="MFD2916610.1"/>
    </source>
</evidence>
<dbReference type="PANTHER" id="PTHR43630">
    <property type="entry name" value="POLY-BETA-1,6-N-ACETYL-D-GLUCOSAMINE SYNTHASE"/>
    <property type="match status" value="1"/>
</dbReference>
<comment type="caution">
    <text evidence="6">The sequence shown here is derived from an EMBL/GenBank/DDBJ whole genome shotgun (WGS) entry which is preliminary data.</text>
</comment>
<keyword evidence="7" id="KW-1185">Reference proteome</keyword>
<evidence type="ECO:0000256" key="4">
    <source>
        <dbReference type="SAM" id="Phobius"/>
    </source>
</evidence>
<dbReference type="GO" id="GO:0016757">
    <property type="term" value="F:glycosyltransferase activity"/>
    <property type="evidence" value="ECO:0007669"/>
    <property type="project" value="UniProtKB-KW"/>
</dbReference>
<dbReference type="InterPro" id="IPR001173">
    <property type="entry name" value="Glyco_trans_2-like"/>
</dbReference>
<dbReference type="Pfam" id="PF00535">
    <property type="entry name" value="Glycos_transf_2"/>
    <property type="match status" value="1"/>
</dbReference>
<dbReference type="PANTHER" id="PTHR43630:SF1">
    <property type="entry name" value="POLY-BETA-1,6-N-ACETYL-D-GLUCOSAMINE SYNTHASE"/>
    <property type="match status" value="1"/>
</dbReference>
<name>A0ABW5ZVZ4_9FLAO</name>
<dbReference type="Proteomes" id="UP001597548">
    <property type="component" value="Unassembled WGS sequence"/>
</dbReference>
<feature type="transmembrane region" description="Helical" evidence="4">
    <location>
        <begin position="341"/>
        <end position="364"/>
    </location>
</feature>
<dbReference type="Gene3D" id="3.90.550.10">
    <property type="entry name" value="Spore Coat Polysaccharide Biosynthesis Protein SpsA, Chain A"/>
    <property type="match status" value="1"/>
</dbReference>
<feature type="transmembrane region" description="Helical" evidence="4">
    <location>
        <begin position="281"/>
        <end position="302"/>
    </location>
</feature>
<keyword evidence="2 6" id="KW-0328">Glycosyltransferase</keyword>
<comment type="similarity">
    <text evidence="1">Belongs to the glycosyltransferase 2 family.</text>
</comment>
<evidence type="ECO:0000313" key="7">
    <source>
        <dbReference type="Proteomes" id="UP001597548"/>
    </source>
</evidence>
<dbReference type="EC" id="2.4.-.-" evidence="6"/>
<keyword evidence="4" id="KW-0472">Membrane</keyword>
<evidence type="ECO:0000259" key="5">
    <source>
        <dbReference type="Pfam" id="PF00535"/>
    </source>
</evidence>
<dbReference type="CDD" id="cd04192">
    <property type="entry name" value="GT_2_like_e"/>
    <property type="match status" value="1"/>
</dbReference>
<accession>A0ABW5ZVZ4</accession>
<reference evidence="7" key="1">
    <citation type="journal article" date="2019" name="Int. J. Syst. Evol. Microbiol.">
        <title>The Global Catalogue of Microorganisms (GCM) 10K type strain sequencing project: providing services to taxonomists for standard genome sequencing and annotation.</title>
        <authorList>
            <consortium name="The Broad Institute Genomics Platform"/>
            <consortium name="The Broad Institute Genome Sequencing Center for Infectious Disease"/>
            <person name="Wu L."/>
            <person name="Ma J."/>
        </authorList>
    </citation>
    <scope>NUCLEOTIDE SEQUENCE [LARGE SCALE GENOMIC DNA]</scope>
    <source>
        <strain evidence="7">KCTC 32514</strain>
    </source>
</reference>
<protein>
    <submittedName>
        <fullName evidence="6">Glycosyltransferase</fullName>
        <ecNumber evidence="6">2.4.-.-</ecNumber>
    </submittedName>
</protein>
<dbReference type="EMBL" id="JBHUOS010000010">
    <property type="protein sequence ID" value="MFD2916610.1"/>
    <property type="molecule type" value="Genomic_DNA"/>
</dbReference>
<keyword evidence="4" id="KW-0812">Transmembrane</keyword>
<feature type="domain" description="Glycosyltransferase 2-like" evidence="5">
    <location>
        <begin position="41"/>
        <end position="205"/>
    </location>
</feature>
<dbReference type="InterPro" id="IPR029044">
    <property type="entry name" value="Nucleotide-diphossugar_trans"/>
</dbReference>
<evidence type="ECO:0000256" key="3">
    <source>
        <dbReference type="ARBA" id="ARBA00022679"/>
    </source>
</evidence>
<dbReference type="RefSeq" id="WP_194506525.1">
    <property type="nucleotide sequence ID" value="NZ_JADILU010000001.1"/>
</dbReference>
<organism evidence="6 7">
    <name type="scientific">Psychroserpens luteus</name>
    <dbReference type="NCBI Taxonomy" id="1434066"/>
    <lineage>
        <taxon>Bacteria</taxon>
        <taxon>Pseudomonadati</taxon>
        <taxon>Bacteroidota</taxon>
        <taxon>Flavobacteriia</taxon>
        <taxon>Flavobacteriales</taxon>
        <taxon>Flavobacteriaceae</taxon>
        <taxon>Psychroserpens</taxon>
    </lineage>
</organism>
<dbReference type="SUPFAM" id="SSF53448">
    <property type="entry name" value="Nucleotide-diphospho-sugar transferases"/>
    <property type="match status" value="1"/>
</dbReference>
<sequence>MITIIFIITILYLLLIGSFVYGFDKVPDFKLEDIPPKTKFSVIIPFRNEADNLPLLLASISRLNYPKTMFEIILVDDGSEDDSVEKIKNCNLKGFNISVVKNIRVSNSPKKDAITLAINQSKYNWIVTTDADCNLPKYWLDTFDNYIQNHNPKLLIAPVTLETVDSFFKRFQLLDILSLQGVTIGGFGINKPFLCNGANLAYHKDVFNEVNGFEGNLHMASGDDIFLLEKVIKLDKNSVHYIKNAAIVVTTKPELTFKNLKSQRVRWAAKTSNYNNVFSKLTAIAVLFMNALLVCLPLLYLAQIVSLKTLVYTYAIKFLIDFLLIFKTARFFEQGHFLSSYFLSCLLYPFFSIYVAFISVFTGYKWKDRTYKK</sequence>